<protein>
    <recommendedName>
        <fullName evidence="3">Reverse transcriptase/retrotransposon-derived protein RNase H-like domain-containing protein</fullName>
    </recommendedName>
</protein>
<evidence type="ECO:0008006" key="3">
    <source>
        <dbReference type="Google" id="ProtNLM"/>
    </source>
</evidence>
<dbReference type="AlphaFoldDB" id="A0A284QT75"/>
<dbReference type="Proteomes" id="UP000219338">
    <property type="component" value="Unassembled WGS sequence"/>
</dbReference>
<dbReference type="InterPro" id="IPR043502">
    <property type="entry name" value="DNA/RNA_pol_sf"/>
</dbReference>
<dbReference type="InterPro" id="IPR043128">
    <property type="entry name" value="Rev_trsase/Diguanyl_cyclase"/>
</dbReference>
<dbReference type="Gene3D" id="3.10.10.10">
    <property type="entry name" value="HIV Type 1 Reverse Transcriptase, subunit A, domain 1"/>
    <property type="match status" value="1"/>
</dbReference>
<keyword evidence="2" id="KW-1185">Reference proteome</keyword>
<proteinExistence type="predicted"/>
<dbReference type="STRING" id="47428.A0A284QT75"/>
<gene>
    <name evidence="1" type="ORF">ARMOST_02947</name>
</gene>
<dbReference type="Gene3D" id="3.30.70.270">
    <property type="match status" value="2"/>
</dbReference>
<evidence type="ECO:0000313" key="1">
    <source>
        <dbReference type="EMBL" id="SJK99639.1"/>
    </source>
</evidence>
<dbReference type="PANTHER" id="PTHR33064">
    <property type="entry name" value="POL PROTEIN"/>
    <property type="match status" value="1"/>
</dbReference>
<organism evidence="1 2">
    <name type="scientific">Armillaria ostoyae</name>
    <name type="common">Armillaria root rot fungus</name>
    <dbReference type="NCBI Taxonomy" id="47428"/>
    <lineage>
        <taxon>Eukaryota</taxon>
        <taxon>Fungi</taxon>
        <taxon>Dikarya</taxon>
        <taxon>Basidiomycota</taxon>
        <taxon>Agaricomycotina</taxon>
        <taxon>Agaricomycetes</taxon>
        <taxon>Agaricomycetidae</taxon>
        <taxon>Agaricales</taxon>
        <taxon>Marasmiineae</taxon>
        <taxon>Physalacriaceae</taxon>
        <taxon>Armillaria</taxon>
    </lineage>
</organism>
<dbReference type="EMBL" id="FUEG01000002">
    <property type="protein sequence ID" value="SJK99639.1"/>
    <property type="molecule type" value="Genomic_DNA"/>
</dbReference>
<name>A0A284QT75_ARMOS</name>
<dbReference type="OrthoDB" id="5599163at2759"/>
<dbReference type="PANTHER" id="PTHR33064:SF37">
    <property type="entry name" value="RIBONUCLEASE H"/>
    <property type="match status" value="1"/>
</dbReference>
<reference evidence="2" key="1">
    <citation type="journal article" date="2017" name="Nat. Ecol. Evol.">
        <title>Genome expansion and lineage-specific genetic innovations in the forest pathogenic fungi Armillaria.</title>
        <authorList>
            <person name="Sipos G."/>
            <person name="Prasanna A.N."/>
            <person name="Walter M.C."/>
            <person name="O'Connor E."/>
            <person name="Balint B."/>
            <person name="Krizsan K."/>
            <person name="Kiss B."/>
            <person name="Hess J."/>
            <person name="Varga T."/>
            <person name="Slot J."/>
            <person name="Riley R."/>
            <person name="Boka B."/>
            <person name="Rigling D."/>
            <person name="Barry K."/>
            <person name="Lee J."/>
            <person name="Mihaltcheva S."/>
            <person name="LaButti K."/>
            <person name="Lipzen A."/>
            <person name="Waldron R."/>
            <person name="Moloney N.M."/>
            <person name="Sperisen C."/>
            <person name="Kredics L."/>
            <person name="Vagvoelgyi C."/>
            <person name="Patrignani A."/>
            <person name="Fitzpatrick D."/>
            <person name="Nagy I."/>
            <person name="Doyle S."/>
            <person name="Anderson J.B."/>
            <person name="Grigoriev I.V."/>
            <person name="Gueldener U."/>
            <person name="Muensterkoetter M."/>
            <person name="Nagy L.G."/>
        </authorList>
    </citation>
    <scope>NUCLEOTIDE SEQUENCE [LARGE SCALE GENOMIC DNA]</scope>
    <source>
        <strain evidence="2">C18/9</strain>
    </source>
</reference>
<dbReference type="CDD" id="cd01647">
    <property type="entry name" value="RT_LTR"/>
    <property type="match status" value="1"/>
</dbReference>
<evidence type="ECO:0000313" key="2">
    <source>
        <dbReference type="Proteomes" id="UP000219338"/>
    </source>
</evidence>
<sequence length="620" mass="70200">MTENLFSSKGELGLSIVVEKLPSDFSHQTHSILQSPGDSAPVVDLTSIPGYAICINAISESQLKHTSYIDQSQPYLKCARELASSMYNEPLVTLKSATTEHVASNPSDYSSVNTFSAIQYVESPHELLYLDLFRLDDSSADLERFTPTGIFAVSRPKPTKKKYKKVANRTKPVPTTLPEEFRIIREITGDPLAKIPILSPHPPEFTPTGRYTQEGYDIIEKNHPGDFLWPEERKLMHHFMMEQNEGFAWNESQKGKFHEDFFPPVVISVIEHIPWVHKNIPIPPGLYHEVIDIVKDKIASGIYEPSSLSYRSKWFTVFKKDGQSLQIVHDLQPLNAVTIRNSGVPPFIEQLAETFGGRACYGVFDLFVAFDQRLIATQSRDFTTFQTPLGTFHLTKLPMGWTNSMQILQGDITYTLQNEIPDFTIPFVDDAGIKGPQSRYQDKEGNYETVPENPGIRRFVWEHFQNLNRIVERIKYVGCTWSGKKAYLCVPEAVIVGHKCTYEGRVPEDGKVDKIKNWGPCQDLTDVRSFLGTSGILRIYIRNYSLIARPLVNLTRKDVEFYWGPEQEAAQHALKEAIIHSPALRPIDYKSGARVILAVDTSAEAVGYALFQEDPDNPKR</sequence>
<accession>A0A284QT75</accession>
<dbReference type="OMA" id="YVESPHE"/>
<dbReference type="SUPFAM" id="SSF56672">
    <property type="entry name" value="DNA/RNA polymerases"/>
    <property type="match status" value="1"/>
</dbReference>
<dbReference type="InterPro" id="IPR051320">
    <property type="entry name" value="Viral_Replic_Matur_Polypro"/>
</dbReference>